<gene>
    <name evidence="1" type="ORF">SACC_27980</name>
</gene>
<reference evidence="1 2" key="1">
    <citation type="journal article" date="2022" name="Microbiol. Resour. Announc.">
        <title>Complete Genome Sequence of the Hyperthermophilic and Acidophilic Archaeon Saccharolobus caldissimus Strain HS-3T.</title>
        <authorList>
            <person name="Sakai H.D."/>
            <person name="Kurosawa N."/>
        </authorList>
    </citation>
    <scope>NUCLEOTIDE SEQUENCE [LARGE SCALE GENOMIC DNA]</scope>
    <source>
        <strain evidence="1 2">JCM32116</strain>
    </source>
</reference>
<name>A0AAQ4CVF0_9CREN</name>
<proteinExistence type="predicted"/>
<protein>
    <submittedName>
        <fullName evidence="1">Uncharacterized protein</fullName>
    </submittedName>
</protein>
<keyword evidence="2" id="KW-1185">Reference proteome</keyword>
<sequence>MLLNNLGIIEEIENINENSINYINLVKQLARADRFKCGNFFC</sequence>
<dbReference type="AlphaFoldDB" id="A0AAQ4CVF0"/>
<dbReference type="EMBL" id="AP025226">
    <property type="protein sequence ID" value="BDB99781.1"/>
    <property type="molecule type" value="Genomic_DNA"/>
</dbReference>
<accession>A0AAQ4CVF0</accession>
<dbReference type="Proteomes" id="UP001319921">
    <property type="component" value="Chromosome"/>
</dbReference>
<evidence type="ECO:0000313" key="2">
    <source>
        <dbReference type="Proteomes" id="UP001319921"/>
    </source>
</evidence>
<dbReference type="KEGG" id="scas:SACC_27980"/>
<organism evidence="1 2">
    <name type="scientific">Saccharolobus caldissimus</name>
    <dbReference type="NCBI Taxonomy" id="1702097"/>
    <lineage>
        <taxon>Archaea</taxon>
        <taxon>Thermoproteota</taxon>
        <taxon>Thermoprotei</taxon>
        <taxon>Sulfolobales</taxon>
        <taxon>Sulfolobaceae</taxon>
        <taxon>Saccharolobus</taxon>
    </lineage>
</organism>
<evidence type="ECO:0000313" key="1">
    <source>
        <dbReference type="EMBL" id="BDB99781.1"/>
    </source>
</evidence>